<keyword evidence="4" id="KW-1185">Reference proteome</keyword>
<evidence type="ECO:0000259" key="2">
    <source>
        <dbReference type="PROSITE" id="PS50975"/>
    </source>
</evidence>
<feature type="domain" description="ATP-grasp" evidence="2">
    <location>
        <begin position="125"/>
        <end position="313"/>
    </location>
</feature>
<dbReference type="Proteomes" id="UP001207918">
    <property type="component" value="Unassembled WGS sequence"/>
</dbReference>
<organism evidence="3 4">
    <name type="scientific">Fodinibius salsisoli</name>
    <dbReference type="NCBI Taxonomy" id="2820877"/>
    <lineage>
        <taxon>Bacteria</taxon>
        <taxon>Pseudomonadati</taxon>
        <taxon>Balneolota</taxon>
        <taxon>Balneolia</taxon>
        <taxon>Balneolales</taxon>
        <taxon>Balneolaceae</taxon>
        <taxon>Fodinibius</taxon>
    </lineage>
</organism>
<sequence length="395" mass="46277">MELKKIFVIHCRRTGYGVIRSVKDSGYEIYGADTWRTPVSKSKYLKDFFVIPEITAVSDEKFIEVLIQAAEKMNYRESKPVIFTGDDDYLLFFAKYYNRLKEYYQYSFETDYKLLEYALNKSKVNKLAQSIGVSAPKSYKMAEVSKINASEFPIIIKPAIKKTPEINVVKEAFRVKICDNKNELLSAANQLQSLNQEGIVQQYIPGGDDKLCTIGTYSFDGKLIAWSTCTKERQFPPVTGECSLGKTIYKPELVKPAKDLLRELSLTGIAQIEFKEYKGKYFLIEINPRIWSWHQINNARGVNLTQICLDYLHGEIENNLTFEPVKKEEIYWQFFWMDLLHNRLLNKNTSFFNIFKYLLKSNQEAFFYGRDLRVFWEHSKRTIPYIAQQYLQNRN</sequence>
<comment type="caution">
    <text evidence="3">The sequence shown here is derived from an EMBL/GenBank/DDBJ whole genome shotgun (WGS) entry which is preliminary data.</text>
</comment>
<accession>A0ABT3PTD9</accession>
<dbReference type="RefSeq" id="WP_265768004.1">
    <property type="nucleotide sequence ID" value="NZ_JAGGJA010000023.1"/>
</dbReference>
<gene>
    <name evidence="3" type="ORF">J6I44_19895</name>
</gene>
<reference evidence="3 4" key="1">
    <citation type="submission" date="2021-03" db="EMBL/GenBank/DDBJ databases">
        <title>Aliifodinibius sp. nov., a new bacterium isolated from saline soil.</title>
        <authorList>
            <person name="Galisteo C."/>
            <person name="De La Haba R."/>
            <person name="Sanchez-Porro C."/>
            <person name="Ventosa A."/>
        </authorList>
    </citation>
    <scope>NUCLEOTIDE SEQUENCE [LARGE SCALE GENOMIC DNA]</scope>
    <source>
        <strain evidence="3 4">1BSP15-2V2</strain>
    </source>
</reference>
<dbReference type="InterPro" id="IPR011761">
    <property type="entry name" value="ATP-grasp"/>
</dbReference>
<dbReference type="Pfam" id="PF15632">
    <property type="entry name" value="ATPgrasp_Ter"/>
    <property type="match status" value="1"/>
</dbReference>
<name>A0ABT3PTD9_9BACT</name>
<keyword evidence="1" id="KW-0067">ATP-binding</keyword>
<dbReference type="EMBL" id="JAGGJA010000023">
    <property type="protein sequence ID" value="MCW9709134.1"/>
    <property type="molecule type" value="Genomic_DNA"/>
</dbReference>
<dbReference type="PROSITE" id="PS50975">
    <property type="entry name" value="ATP_GRASP"/>
    <property type="match status" value="1"/>
</dbReference>
<proteinExistence type="predicted"/>
<dbReference type="SUPFAM" id="SSF56059">
    <property type="entry name" value="Glutathione synthetase ATP-binding domain-like"/>
    <property type="match status" value="1"/>
</dbReference>
<protein>
    <submittedName>
        <fullName evidence="3">ATP-grasp domain-containing protein</fullName>
    </submittedName>
</protein>
<dbReference type="Gene3D" id="3.30.470.20">
    <property type="entry name" value="ATP-grasp fold, B domain"/>
    <property type="match status" value="1"/>
</dbReference>
<evidence type="ECO:0000256" key="1">
    <source>
        <dbReference type="PROSITE-ProRule" id="PRU00409"/>
    </source>
</evidence>
<keyword evidence="1" id="KW-0547">Nucleotide-binding</keyword>
<evidence type="ECO:0000313" key="3">
    <source>
        <dbReference type="EMBL" id="MCW9709134.1"/>
    </source>
</evidence>
<evidence type="ECO:0000313" key="4">
    <source>
        <dbReference type="Proteomes" id="UP001207918"/>
    </source>
</evidence>